<dbReference type="Proteomes" id="UP000389128">
    <property type="component" value="Unassembled WGS sequence"/>
</dbReference>
<dbReference type="AlphaFoldDB" id="A0A6C2D2V9"/>
<dbReference type="EMBL" id="SDKK01000006">
    <property type="protein sequence ID" value="TYC59882.1"/>
    <property type="molecule type" value="Genomic_DNA"/>
</dbReference>
<sequence length="72" mass="7935">MPTKPYDSPSIDDEDTNALALTIVQILDGLPITSARLVLRRAEFWIDATQVVDCSSTEFRRATEALLVASPE</sequence>
<name>A0A6C2D2V9_9RHOO</name>
<dbReference type="OrthoDB" id="9964139at2"/>
<evidence type="ECO:0000313" key="1">
    <source>
        <dbReference type="EMBL" id="TYC59882.1"/>
    </source>
</evidence>
<proteinExistence type="predicted"/>
<protein>
    <submittedName>
        <fullName evidence="1">Uncharacterized protein</fullName>
    </submittedName>
</protein>
<evidence type="ECO:0000313" key="2">
    <source>
        <dbReference type="Proteomes" id="UP000389128"/>
    </source>
</evidence>
<dbReference type="RefSeq" id="WP_148578439.1">
    <property type="nucleotide sequence ID" value="NZ_SDKK01000006.1"/>
</dbReference>
<comment type="caution">
    <text evidence="1">The sequence shown here is derived from an EMBL/GenBank/DDBJ whole genome shotgun (WGS) entry which is preliminary data.</text>
</comment>
<accession>A0A6C2D2V9</accession>
<keyword evidence="2" id="KW-1185">Reference proteome</keyword>
<reference evidence="1 2" key="1">
    <citation type="submission" date="2019-01" db="EMBL/GenBank/DDBJ databases">
        <title>Zoogloea oleivorans genome sequencing and assembly.</title>
        <authorList>
            <person name="Tancsics A."/>
            <person name="Farkas M."/>
            <person name="Kriszt B."/>
            <person name="Maroti G."/>
            <person name="Horvath B."/>
        </authorList>
    </citation>
    <scope>NUCLEOTIDE SEQUENCE [LARGE SCALE GENOMIC DNA]</scope>
    <source>
        <strain evidence="1 2">Buc</strain>
    </source>
</reference>
<organism evidence="1 2">
    <name type="scientific">Zoogloea oleivorans</name>
    <dbReference type="NCBI Taxonomy" id="1552750"/>
    <lineage>
        <taxon>Bacteria</taxon>
        <taxon>Pseudomonadati</taxon>
        <taxon>Pseudomonadota</taxon>
        <taxon>Betaproteobacteria</taxon>
        <taxon>Rhodocyclales</taxon>
        <taxon>Zoogloeaceae</taxon>
        <taxon>Zoogloea</taxon>
    </lineage>
</organism>
<gene>
    <name evidence="1" type="ORF">ETQ85_07575</name>
</gene>